<sequence>MFYLISMCTLNISVVLYSTLESLTNYLKNKKWNKLSPKHSSLSAFSTSLAPAFEIQNCFTMKGTASPQHGDNNNETLNE</sequence>
<proteinExistence type="predicted"/>
<dbReference type="EMBL" id="GBXM01011493">
    <property type="protein sequence ID" value="JAH97084.1"/>
    <property type="molecule type" value="Transcribed_RNA"/>
</dbReference>
<keyword evidence="1" id="KW-0732">Signal</keyword>
<dbReference type="AlphaFoldDB" id="A0A0E9X3C8"/>
<evidence type="ECO:0000256" key="1">
    <source>
        <dbReference type="SAM" id="SignalP"/>
    </source>
</evidence>
<reference evidence="2" key="1">
    <citation type="submission" date="2014-11" db="EMBL/GenBank/DDBJ databases">
        <authorList>
            <person name="Amaro Gonzalez C."/>
        </authorList>
    </citation>
    <scope>NUCLEOTIDE SEQUENCE</scope>
</reference>
<name>A0A0E9X3C8_ANGAN</name>
<feature type="chain" id="PRO_5005435083" evidence="1">
    <location>
        <begin position="18"/>
        <end position="79"/>
    </location>
</feature>
<protein>
    <submittedName>
        <fullName evidence="2">Uncharacterized protein</fullName>
    </submittedName>
</protein>
<feature type="signal peptide" evidence="1">
    <location>
        <begin position="1"/>
        <end position="17"/>
    </location>
</feature>
<evidence type="ECO:0000313" key="2">
    <source>
        <dbReference type="EMBL" id="JAH97084.1"/>
    </source>
</evidence>
<organism evidence="2">
    <name type="scientific">Anguilla anguilla</name>
    <name type="common">European freshwater eel</name>
    <name type="synonym">Muraena anguilla</name>
    <dbReference type="NCBI Taxonomy" id="7936"/>
    <lineage>
        <taxon>Eukaryota</taxon>
        <taxon>Metazoa</taxon>
        <taxon>Chordata</taxon>
        <taxon>Craniata</taxon>
        <taxon>Vertebrata</taxon>
        <taxon>Euteleostomi</taxon>
        <taxon>Actinopterygii</taxon>
        <taxon>Neopterygii</taxon>
        <taxon>Teleostei</taxon>
        <taxon>Anguilliformes</taxon>
        <taxon>Anguillidae</taxon>
        <taxon>Anguilla</taxon>
    </lineage>
</organism>
<reference evidence="2" key="2">
    <citation type="journal article" date="2015" name="Fish Shellfish Immunol.">
        <title>Early steps in the European eel (Anguilla anguilla)-Vibrio vulnificus interaction in the gills: Role of the RtxA13 toxin.</title>
        <authorList>
            <person name="Callol A."/>
            <person name="Pajuelo D."/>
            <person name="Ebbesson L."/>
            <person name="Teles M."/>
            <person name="MacKenzie S."/>
            <person name="Amaro C."/>
        </authorList>
    </citation>
    <scope>NUCLEOTIDE SEQUENCE</scope>
</reference>
<accession>A0A0E9X3C8</accession>